<dbReference type="SUPFAM" id="SSF52540">
    <property type="entry name" value="P-loop containing nucleoside triphosphate hydrolases"/>
    <property type="match status" value="1"/>
</dbReference>
<organism evidence="12 13">
    <name type="scientific">Cetobacterium somerae ATCC BAA-474</name>
    <dbReference type="NCBI Taxonomy" id="1319815"/>
    <lineage>
        <taxon>Bacteria</taxon>
        <taxon>Fusobacteriati</taxon>
        <taxon>Fusobacteriota</taxon>
        <taxon>Fusobacteriia</taxon>
        <taxon>Fusobacteriales</taxon>
        <taxon>Fusobacteriaceae</taxon>
        <taxon>Cetobacterium</taxon>
    </lineage>
</organism>
<evidence type="ECO:0000256" key="8">
    <source>
        <dbReference type="ARBA" id="ARBA00048988"/>
    </source>
</evidence>
<evidence type="ECO:0000259" key="10">
    <source>
        <dbReference type="PROSITE" id="PS51198"/>
    </source>
</evidence>
<evidence type="ECO:0000256" key="2">
    <source>
        <dbReference type="ARBA" id="ARBA00022801"/>
    </source>
</evidence>
<dbReference type="PANTHER" id="PTHR11070">
    <property type="entry name" value="UVRD / RECB / PCRA DNA HELICASE FAMILY MEMBER"/>
    <property type="match status" value="1"/>
</dbReference>
<dbReference type="PANTHER" id="PTHR11070:SF67">
    <property type="entry name" value="DNA 3'-5' HELICASE"/>
    <property type="match status" value="1"/>
</dbReference>
<dbReference type="RefSeq" id="WP_023050746.1">
    <property type="nucleotide sequence ID" value="NZ_CP173065.2"/>
</dbReference>
<dbReference type="InterPro" id="IPR027417">
    <property type="entry name" value="P-loop_NTPase"/>
</dbReference>
<dbReference type="InterPro" id="IPR014016">
    <property type="entry name" value="UvrD-like_ATP-bd"/>
</dbReference>
<reference evidence="12 13" key="1">
    <citation type="submission" date="2013-08" db="EMBL/GenBank/DDBJ databases">
        <authorList>
            <person name="Weinstock G."/>
            <person name="Sodergren E."/>
            <person name="Wylie T."/>
            <person name="Fulton L."/>
            <person name="Fulton R."/>
            <person name="Fronick C."/>
            <person name="O'Laughlin M."/>
            <person name="Godfrey J."/>
            <person name="Miner T."/>
            <person name="Herter B."/>
            <person name="Appelbaum E."/>
            <person name="Cordes M."/>
            <person name="Lek S."/>
            <person name="Wollam A."/>
            <person name="Pepin K.H."/>
            <person name="Palsikar V.B."/>
            <person name="Mitreva M."/>
            <person name="Wilson R.K."/>
        </authorList>
    </citation>
    <scope>NUCLEOTIDE SEQUENCE [LARGE SCALE GENOMIC DNA]</scope>
    <source>
        <strain evidence="12 13">ATCC BAA-474</strain>
    </source>
</reference>
<dbReference type="PROSITE" id="PS51198">
    <property type="entry name" value="UVRD_HELICASE_ATP_BIND"/>
    <property type="match status" value="1"/>
</dbReference>
<protein>
    <recommendedName>
        <fullName evidence="7">DNA 3'-5' helicase</fullName>
        <ecNumber evidence="7">5.6.2.4</ecNumber>
    </recommendedName>
</protein>
<sequence>MKGIVLKASAGTGKTYRLSLEYLATLLKGENYKNVLVMTFTKKATSEIQERVILFLEEMYRDKESSLYENLKNLYPEIDLSFENVRKVYYEVLDNKDRLKISTIDGFINNIFKNVIAPYLNIFSYEIIDDTENIEILLKCFEKIVEDKNEFDRFKIFLQNRTERSIEKYLDILKNLIDNRWKLILIEQSQKLKNKDECDSDISIEKLIKHLTDAFLAIKEKKKDGKDLSDYMSKVIKWVLEKDSSTHREHAVENWNEIIKSDKCWDGRRVKTTSKIDLDCEIEILQRAFDQLKEEISKEVFNREVLSFEREILYFIENLYSIYDNIKFNEKRFTHLDISSYMFQYIDREEINLIKDGYITDYFKDIFDSEFKTVFIDEFQDTSVLQWRILKGLINSCENLICVGDEKQSIYGWRGGEKALFENLPSIIGVEEETMSVSYRSCKNIVDFTNGVFNGVAETYEEVAALEDHSYKWEFTPVDGKSDELGYFEVLTKKEPLEDEDEVLEEENMIETMVDSIETNFDGNYGGIGIIARSNKQLNEIAVALSDRKIPFVIDSNDSIIYHRAVNPIFKILKFVVNRDVFSLLEFLRSDVVKIGNGELKTILKNKEVIEKLEEMPEDISSSLLDVLNRIEKIAKKGLENKNFVLDVIEAFNISQMFSGKSDLKNIFQFLEMSKEHGNIFDFYNSLINEKDNPKFKQVSLEEEKAITLLSIHKSKGLEFETVYYFHQGQKRGLESGIQFHIDFKSPFNEIENFIFVDKKYEKILDYLGDSYNFLRELEIKKDQEEINNIYVALTRAKKNLFLVMGGSENKYLKSSIDGLFNVKCGKISRTEKNESVQRVKNVELLDSIDFIEKSVEECEQPNRMLLVDIVTEEKRRVGNAIHYYLEFIINNSLDEHIEAKNRTYSKYASIIGEERLKNILEGPEFKNFFNDNPIIFSEEWDYIYPEYEIYDEGKLKRIDRIMIKKPTPTSDGKILVIDYKTGGINQAQLDEYIEIVENHLYNLGEIDNYKVSGEFLEIKL</sequence>
<comment type="catalytic activity">
    <reaction evidence="8">
        <text>ATP + H2O = ADP + phosphate + H(+)</text>
        <dbReference type="Rhea" id="RHEA:13065"/>
        <dbReference type="ChEBI" id="CHEBI:15377"/>
        <dbReference type="ChEBI" id="CHEBI:15378"/>
        <dbReference type="ChEBI" id="CHEBI:30616"/>
        <dbReference type="ChEBI" id="CHEBI:43474"/>
        <dbReference type="ChEBI" id="CHEBI:456216"/>
        <dbReference type="EC" id="5.6.2.4"/>
    </reaction>
</comment>
<keyword evidence="2 9" id="KW-0378">Hydrolase</keyword>
<dbReference type="GO" id="GO:0043138">
    <property type="term" value="F:3'-5' DNA helicase activity"/>
    <property type="evidence" value="ECO:0007669"/>
    <property type="project" value="UniProtKB-EC"/>
</dbReference>
<feature type="domain" description="UvrD-like helicase ATP-binding" evidence="10">
    <location>
        <begin position="1"/>
        <end position="442"/>
    </location>
</feature>
<dbReference type="Gene3D" id="3.40.50.300">
    <property type="entry name" value="P-loop containing nucleotide triphosphate hydrolases"/>
    <property type="match status" value="4"/>
</dbReference>
<name>U7VDK5_9FUSO</name>
<dbReference type="EMBL" id="AXZF01000042">
    <property type="protein sequence ID" value="ERT68883.1"/>
    <property type="molecule type" value="Genomic_DNA"/>
</dbReference>
<comment type="catalytic activity">
    <reaction evidence="6">
        <text>Couples ATP hydrolysis with the unwinding of duplex DNA by translocating in the 3'-5' direction.</text>
        <dbReference type="EC" id="5.6.2.4"/>
    </reaction>
</comment>
<dbReference type="EC" id="5.6.2.4" evidence="7"/>
<evidence type="ECO:0000256" key="6">
    <source>
        <dbReference type="ARBA" id="ARBA00034617"/>
    </source>
</evidence>
<dbReference type="InterPro" id="IPR014017">
    <property type="entry name" value="DNA_helicase_UvrD-like_C"/>
</dbReference>
<keyword evidence="13" id="KW-1185">Reference proteome</keyword>
<dbReference type="GO" id="GO:0005524">
    <property type="term" value="F:ATP binding"/>
    <property type="evidence" value="ECO:0007669"/>
    <property type="project" value="UniProtKB-UniRule"/>
</dbReference>
<feature type="binding site" evidence="9">
    <location>
        <begin position="8"/>
        <end position="15"/>
    </location>
    <ligand>
        <name>ATP</name>
        <dbReference type="ChEBI" id="CHEBI:30616"/>
    </ligand>
</feature>
<dbReference type="Pfam" id="PF00580">
    <property type="entry name" value="UvrD-helicase"/>
    <property type="match status" value="1"/>
</dbReference>
<evidence type="ECO:0000256" key="4">
    <source>
        <dbReference type="ARBA" id="ARBA00022840"/>
    </source>
</evidence>
<dbReference type="PATRIC" id="fig|1319815.3.peg.1160"/>
<dbReference type="STRING" id="1319815.HMPREF0202_01207"/>
<evidence type="ECO:0000256" key="5">
    <source>
        <dbReference type="ARBA" id="ARBA00023235"/>
    </source>
</evidence>
<dbReference type="AlphaFoldDB" id="U7VDK5"/>
<keyword evidence="1 9" id="KW-0547">Nucleotide-binding</keyword>
<evidence type="ECO:0000256" key="3">
    <source>
        <dbReference type="ARBA" id="ARBA00022806"/>
    </source>
</evidence>
<evidence type="ECO:0000313" key="13">
    <source>
        <dbReference type="Proteomes" id="UP000017081"/>
    </source>
</evidence>
<dbReference type="Pfam" id="PF13361">
    <property type="entry name" value="UvrD_C"/>
    <property type="match status" value="1"/>
</dbReference>
<evidence type="ECO:0000313" key="12">
    <source>
        <dbReference type="EMBL" id="ERT68883.1"/>
    </source>
</evidence>
<evidence type="ECO:0000256" key="7">
    <source>
        <dbReference type="ARBA" id="ARBA00034808"/>
    </source>
</evidence>
<accession>U7VDK5</accession>
<dbReference type="GO" id="GO:0005829">
    <property type="term" value="C:cytosol"/>
    <property type="evidence" value="ECO:0007669"/>
    <property type="project" value="TreeGrafter"/>
</dbReference>
<feature type="domain" description="UvrD-like helicase C-terminal" evidence="11">
    <location>
        <begin position="454"/>
        <end position="717"/>
    </location>
</feature>
<evidence type="ECO:0000256" key="1">
    <source>
        <dbReference type="ARBA" id="ARBA00022741"/>
    </source>
</evidence>
<dbReference type="Proteomes" id="UP000017081">
    <property type="component" value="Unassembled WGS sequence"/>
</dbReference>
<dbReference type="GO" id="GO:0000725">
    <property type="term" value="P:recombinational repair"/>
    <property type="evidence" value="ECO:0007669"/>
    <property type="project" value="TreeGrafter"/>
</dbReference>
<dbReference type="GO" id="GO:0003677">
    <property type="term" value="F:DNA binding"/>
    <property type="evidence" value="ECO:0007669"/>
    <property type="project" value="InterPro"/>
</dbReference>
<proteinExistence type="predicted"/>
<dbReference type="eggNOG" id="COG1074">
    <property type="taxonomic scope" value="Bacteria"/>
</dbReference>
<gene>
    <name evidence="12" type="ORF">HMPREF0202_01207</name>
</gene>
<dbReference type="PROSITE" id="PS51217">
    <property type="entry name" value="UVRD_HELICASE_CTER"/>
    <property type="match status" value="1"/>
</dbReference>
<dbReference type="GO" id="GO:0016887">
    <property type="term" value="F:ATP hydrolysis activity"/>
    <property type="evidence" value="ECO:0007669"/>
    <property type="project" value="RHEA"/>
</dbReference>
<evidence type="ECO:0000259" key="11">
    <source>
        <dbReference type="PROSITE" id="PS51217"/>
    </source>
</evidence>
<dbReference type="HOGENOM" id="CLU_009386_0_0_0"/>
<keyword evidence="5" id="KW-0413">Isomerase</keyword>
<dbReference type="InterPro" id="IPR000212">
    <property type="entry name" value="DNA_helicase_UvrD/REP"/>
</dbReference>
<keyword evidence="3 9" id="KW-0347">Helicase</keyword>
<keyword evidence="4 9" id="KW-0067">ATP-binding</keyword>
<comment type="caution">
    <text evidence="12">The sequence shown here is derived from an EMBL/GenBank/DDBJ whole genome shotgun (WGS) entry which is preliminary data.</text>
</comment>
<evidence type="ECO:0000256" key="9">
    <source>
        <dbReference type="PROSITE-ProRule" id="PRU00560"/>
    </source>
</evidence>